<comment type="caution">
    <text evidence="4">The sequence shown here is derived from an EMBL/GenBank/DDBJ whole genome shotgun (WGS) entry which is preliminary data.</text>
</comment>
<protein>
    <recommendedName>
        <fullName evidence="3">Uncharacterized GPI-anchored protein At5g19230-like domain-containing protein</fullName>
    </recommendedName>
</protein>
<evidence type="ECO:0000256" key="1">
    <source>
        <dbReference type="SAM" id="Phobius"/>
    </source>
</evidence>
<name>A0A6A1UPX6_9ROSI</name>
<dbReference type="EMBL" id="RXIC02000026">
    <property type="protein sequence ID" value="KAB1202216.1"/>
    <property type="molecule type" value="Genomic_DNA"/>
</dbReference>
<dbReference type="InterPro" id="IPR059083">
    <property type="entry name" value="At5g19230_dom"/>
</dbReference>
<organism evidence="4 5">
    <name type="scientific">Morella rubra</name>
    <name type="common">Chinese bayberry</name>
    <dbReference type="NCBI Taxonomy" id="262757"/>
    <lineage>
        <taxon>Eukaryota</taxon>
        <taxon>Viridiplantae</taxon>
        <taxon>Streptophyta</taxon>
        <taxon>Embryophyta</taxon>
        <taxon>Tracheophyta</taxon>
        <taxon>Spermatophyta</taxon>
        <taxon>Magnoliopsida</taxon>
        <taxon>eudicotyledons</taxon>
        <taxon>Gunneridae</taxon>
        <taxon>Pentapetalae</taxon>
        <taxon>rosids</taxon>
        <taxon>fabids</taxon>
        <taxon>Fagales</taxon>
        <taxon>Myricaceae</taxon>
        <taxon>Morella</taxon>
    </lineage>
</organism>
<keyword evidence="2" id="KW-0732">Signal</keyword>
<gene>
    <name evidence="4" type="ORF">CJ030_MR8G001768</name>
</gene>
<accession>A0A6A1UPX6</accession>
<dbReference type="PANTHER" id="PTHR33976">
    <property type="entry name" value="OS07G0645000 PROTEIN"/>
    <property type="match status" value="1"/>
</dbReference>
<keyword evidence="1" id="KW-0472">Membrane</keyword>
<dbReference type="Proteomes" id="UP000516437">
    <property type="component" value="Chromosome 8"/>
</dbReference>
<dbReference type="OrthoDB" id="753138at2759"/>
<sequence length="253" mass="27576">MAFLKLCLFLFVLVHSFAWLSRPVHCDERRQNNIGSSPTCIWLSFMKILVHLADKKEQIIRIIGAGVIAKSVASYLGVFLYFYETDEEDNLLQGLNSFRQAVNLSPLSKNDKANCLADEVADELEDEPCTSSTNGANIVPSTTTQLPDLPKQLKTCKINVNTTVEGVILPVCVPDLVPTLVLTNYTHTSYAKYINSSKYTGVGVGSEDDWMVVVLTTNTPGGAFSGAISVVSEVGFGHIVVSSLVGLFLVLVR</sequence>
<keyword evidence="1" id="KW-1133">Transmembrane helix</keyword>
<keyword evidence="5" id="KW-1185">Reference proteome</keyword>
<dbReference type="Pfam" id="PF25884">
    <property type="entry name" value="At5g19230"/>
    <property type="match status" value="1"/>
</dbReference>
<dbReference type="PANTHER" id="PTHR33976:SF11">
    <property type="entry name" value="GPI-ANCHORED PROTEIN"/>
    <property type="match status" value="1"/>
</dbReference>
<evidence type="ECO:0000259" key="3">
    <source>
        <dbReference type="Pfam" id="PF25884"/>
    </source>
</evidence>
<evidence type="ECO:0000256" key="2">
    <source>
        <dbReference type="SAM" id="SignalP"/>
    </source>
</evidence>
<dbReference type="AlphaFoldDB" id="A0A6A1UPX6"/>
<feature type="domain" description="Uncharacterized GPI-anchored protein At5g19230-like" evidence="3">
    <location>
        <begin position="88"/>
        <end position="215"/>
    </location>
</feature>
<evidence type="ECO:0000313" key="4">
    <source>
        <dbReference type="EMBL" id="KAB1202216.1"/>
    </source>
</evidence>
<dbReference type="InterPro" id="IPR045285">
    <property type="entry name" value="At5g19230-like"/>
</dbReference>
<proteinExistence type="predicted"/>
<reference evidence="4 5" key="1">
    <citation type="journal article" date="2019" name="Plant Biotechnol. J.">
        <title>The red bayberry genome and genetic basis of sex determination.</title>
        <authorList>
            <person name="Jia H.M."/>
            <person name="Jia H.J."/>
            <person name="Cai Q.L."/>
            <person name="Wang Y."/>
            <person name="Zhao H.B."/>
            <person name="Yang W.F."/>
            <person name="Wang G.Y."/>
            <person name="Li Y.H."/>
            <person name="Zhan D.L."/>
            <person name="Shen Y.T."/>
            <person name="Niu Q.F."/>
            <person name="Chang L."/>
            <person name="Qiu J."/>
            <person name="Zhao L."/>
            <person name="Xie H.B."/>
            <person name="Fu W.Y."/>
            <person name="Jin J."/>
            <person name="Li X.W."/>
            <person name="Jiao Y."/>
            <person name="Zhou C.C."/>
            <person name="Tu T."/>
            <person name="Chai C.Y."/>
            <person name="Gao J.L."/>
            <person name="Fan L.J."/>
            <person name="van de Weg E."/>
            <person name="Wang J.Y."/>
            <person name="Gao Z.S."/>
        </authorList>
    </citation>
    <scope>NUCLEOTIDE SEQUENCE [LARGE SCALE GENOMIC DNA]</scope>
    <source>
        <tissue evidence="4">Leaves</tissue>
    </source>
</reference>
<evidence type="ECO:0000313" key="5">
    <source>
        <dbReference type="Proteomes" id="UP000516437"/>
    </source>
</evidence>
<feature type="chain" id="PRO_5025629369" description="Uncharacterized GPI-anchored protein At5g19230-like domain-containing protein" evidence="2">
    <location>
        <begin position="27"/>
        <end position="253"/>
    </location>
</feature>
<keyword evidence="1" id="KW-0812">Transmembrane</keyword>
<feature type="transmembrane region" description="Helical" evidence="1">
    <location>
        <begin position="234"/>
        <end position="252"/>
    </location>
</feature>
<feature type="signal peptide" evidence="2">
    <location>
        <begin position="1"/>
        <end position="26"/>
    </location>
</feature>